<feature type="transmembrane region" description="Helical" evidence="9">
    <location>
        <begin position="12"/>
        <end position="31"/>
    </location>
</feature>
<dbReference type="FunFam" id="3.30.70.1230:FF:000059">
    <property type="entry name" value="Guanylate cyclase"/>
    <property type="match status" value="1"/>
</dbReference>
<evidence type="ECO:0000259" key="10">
    <source>
        <dbReference type="PROSITE" id="PS50125"/>
    </source>
</evidence>
<evidence type="ECO:0000313" key="12">
    <source>
        <dbReference type="Proteomes" id="UP000747110"/>
    </source>
</evidence>
<keyword evidence="3" id="KW-0547">Nucleotide-binding</keyword>
<evidence type="ECO:0000256" key="2">
    <source>
        <dbReference type="ARBA" id="ARBA00022692"/>
    </source>
</evidence>
<accession>A0A8J4C3X3</accession>
<comment type="similarity">
    <text evidence="7">Belongs to the adenylyl cyclase class-4/guanylyl cyclase family.</text>
</comment>
<evidence type="ECO:0000256" key="9">
    <source>
        <dbReference type="SAM" id="Phobius"/>
    </source>
</evidence>
<keyword evidence="2 9" id="KW-0812">Transmembrane</keyword>
<evidence type="ECO:0000256" key="1">
    <source>
        <dbReference type="ARBA" id="ARBA00004370"/>
    </source>
</evidence>
<evidence type="ECO:0000256" key="4">
    <source>
        <dbReference type="ARBA" id="ARBA00022989"/>
    </source>
</evidence>
<dbReference type="PROSITE" id="PS50125">
    <property type="entry name" value="GUANYLATE_CYCLASE_2"/>
    <property type="match status" value="1"/>
</dbReference>
<feature type="region of interest" description="Disordered" evidence="8">
    <location>
        <begin position="2198"/>
        <end position="2229"/>
    </location>
</feature>
<dbReference type="SMART" id="SM00044">
    <property type="entry name" value="CYCc"/>
    <property type="match status" value="1"/>
</dbReference>
<dbReference type="InterPro" id="IPR018297">
    <property type="entry name" value="A/G_cyclase_CS"/>
</dbReference>
<sequence>MKTLGLEGFWLGLNAFLVGLTVGWIGFSGIIHHRKTSRSDDCSKKFQINLSQKQLGDVSPQQFEPLLIRLICTRTLGFAIQSFHLLAVYRLWEGYRVGTGRHPLQGHLLAFMGLLVPLAKHVVLQAVAMFAPHTYIQHRQQLHLGAMVARLVGLLMQGTSECATVRAKAYKQELVLAGLGMMVQQDPAKVFLSHLGITALACLCGHLSRAGPEDDLPTETLKFMVTYCGLLALNSLYNTLLGPAPTWAGARPLGRTASDALPDDDTRKEELYSTAPVGGANTGAKHDSNSHNASTVHTPRPSHDGDAASCRLTTFNSMQNTASYSLRGGRSGTGGGGGGSAFGFCVGASVDLGMLHSLYSEVSPGHGQGGTTSAAACGAGGAGSMLGTSPVPSLVRVHKIHFIKLCVIRAFAITYQAAHIAQVIRNCRRRGEPLLRYFGSLHLTALGTALYGASPLLALVSPFAYARWGGVLNMSSWALTLLVRAFSLILEPAGMHDMHVMRSFLFNSANAIAADFGTPAFAASTGAMTLLWLGVHAYLLASRGDSTGAATPAALAALVAPKPQLGLMRTLSAYPLVWAIAVAVNIISRAPRVVSICGGCGSIGAGGCAATVTAATDPAMPYSLDSADSGVSLGERRHSSALRRRHVVHHHHQIAAGAACAATSGSSFATGGAHVHGHLQCHARSHGHSHAHPHVCDSAMLLHPHCSRRTLASYSIPRVRSLGQLTSAATSNTSVASATAAAVTTAHAYPPSRLQLIKPSSEALPPVHSSRSRSTPPPPDDGSASFNLPLLQAVGNRSSAFATAPSRLASSSVTTHTTATTDIGPDPITIVPPLSPSTQQLQTTVAPSPFLKAASVARAALGLTSLPLAPSCDEKGLHESADSQHSSEMAAAALMPSAQVHDSAEELGNNKGINFTHPQASSPGSRPRVIAERPEAVAAEAGLAVAEGTAAATVQTGLLLSSVSVVPSRLPDSVAAAAALTGSEAEAVTILAKPSPESGVECEQTTEQALAPRPAVTAAQAMATEQEIMAENAVLAGKEMMVEPVAKLGSADGDLNLASGLAVPSEFKSSAPSWHAEETKDEPATPTALKSAADMAGSQAGAIVHPPLPPLPPMNDLLTEYAALSPFIQRPAGLKPSDSRRRAVDSNNSSGASPRGTSPAFAAAAALQQPRRHLLRDRAAAVLRLLVVIHSSLPVLRVALDLLRPRCRTLIDATSSACSGVAVGNGNGRSWLLSFTTATGLREALHGQPPPLESRMLILHDACLLADLALTVLPYAAPGLFTTWRSWLWPVMLIIVEEARLLVLEGLGVCIGGPGRPLYALFFASALWRLLELPPSTFQWAMALRLCTLMYHSTLLYDNGAMYGSNVSMAGQLHPLIRTAVLSVGGYVGSHLLLTQAVPAANIAAAAAAAAGRHLPAARRWLYGRLLTSDGAVLLGLAGLVIIHIVTSVVDVDAYRSSEVDFVSDLVGLVKEVVITSSQGYFRRGEPLPPAVSYSLMGGMSAAVLVAALRAMYLVSHESQGRDKEWYRQHGVALAALHDVAARETDVDELLATLESGTSDMYSRCSVYLAIMPQYGRLMSSSSHAWFPSSLYGNSGDDGAGGVPTSLYGPVATADPSSSEDPAPSLLVPIHELPALRSLVNGGVGGSDGAGMGSNAAEATACTWECVRAVVAQMRSQEVVVVADRGPVAGKSTGSVPLDWLLTASFASNLAIVPVTGLGAGFGSANGGGAGAGAAFSVQQAAGGGGTSAGGGLAGASGPSLVGALLVLSPVHGELDGGLLCLTADVAHALGGALHLRHMLAEYRAGEEILYDVLPSNVADALMLQKMKMDPRYRRVSNNAPATGASVNSGRSGLSLSAGQLITPMEVATIAEEAKVETAAAFVGTATQVTSTVSAVLPNSGAGWATAAAAPANLAGVKTGSSSQLTIKTSSPQALCSNRGGSMSSNGLHLSHHHGRAQHTMSHPQLGGITSGGSGGASPISGGGAFLGSIGSTGDIVYKQWHGGVSVLFADIVGWTSLAQEVEAEEVMLLLHELFCKYDAIADEMGIYKVETIGDCYMAASGLLAEEPHHAACLVAFGKAIIRAAASVHNPKTGTGVQIRVGVHSGRVMSGIVGRHRARYCLFGDTVNTASRMESTGVSGRIQVSEVTYSLLLSRPSPAARADDFEPRGEVPVKGKGLMRTYLSYAVLEELSPAPLSQYHSILPPSAQESPPLKLQQQRDDNVHQEKEQ</sequence>
<dbReference type="Proteomes" id="UP000747110">
    <property type="component" value="Unassembled WGS sequence"/>
</dbReference>
<evidence type="ECO:0000256" key="8">
    <source>
        <dbReference type="SAM" id="MobiDB-lite"/>
    </source>
</evidence>
<dbReference type="Pfam" id="PF00211">
    <property type="entry name" value="Guanylate_cyc"/>
    <property type="match status" value="1"/>
</dbReference>
<evidence type="ECO:0000256" key="3">
    <source>
        <dbReference type="ARBA" id="ARBA00022741"/>
    </source>
</evidence>
<dbReference type="InterPro" id="IPR001054">
    <property type="entry name" value="A/G_cyclase"/>
</dbReference>
<dbReference type="OrthoDB" id="539035at2759"/>
<dbReference type="InterPro" id="IPR050401">
    <property type="entry name" value="Cyclic_nucleotide_synthase"/>
</dbReference>
<feature type="compositionally biased region" description="Low complexity" evidence="8">
    <location>
        <begin position="1614"/>
        <end position="1624"/>
    </location>
</feature>
<keyword evidence="12" id="KW-1185">Reference proteome</keyword>
<dbReference type="GO" id="GO:0007168">
    <property type="term" value="P:receptor guanylyl cyclase signaling pathway"/>
    <property type="evidence" value="ECO:0007669"/>
    <property type="project" value="TreeGrafter"/>
</dbReference>
<keyword evidence="4 9" id="KW-1133">Transmembrane helix</keyword>
<feature type="domain" description="Guanylate cyclase" evidence="10">
    <location>
        <begin position="2006"/>
        <end position="2134"/>
    </location>
</feature>
<evidence type="ECO:0000256" key="7">
    <source>
        <dbReference type="RuleBase" id="RU000405"/>
    </source>
</evidence>
<keyword evidence="6 7" id="KW-0456">Lyase</keyword>
<feature type="region of interest" description="Disordered" evidence="8">
    <location>
        <begin position="1603"/>
        <end position="1624"/>
    </location>
</feature>
<feature type="transmembrane region" description="Helical" evidence="9">
    <location>
        <begin position="474"/>
        <end position="493"/>
    </location>
</feature>
<feature type="region of interest" description="Disordered" evidence="8">
    <location>
        <begin position="908"/>
        <end position="927"/>
    </location>
</feature>
<dbReference type="PANTHER" id="PTHR11920">
    <property type="entry name" value="GUANYLYL CYCLASE"/>
    <property type="match status" value="1"/>
</dbReference>
<feature type="region of interest" description="Disordered" evidence="8">
    <location>
        <begin position="1132"/>
        <end position="1158"/>
    </location>
</feature>
<feature type="compositionally biased region" description="Polar residues" evidence="8">
    <location>
        <begin position="911"/>
        <end position="924"/>
    </location>
</feature>
<dbReference type="GO" id="GO:0004383">
    <property type="term" value="F:guanylate cyclase activity"/>
    <property type="evidence" value="ECO:0007669"/>
    <property type="project" value="TreeGrafter"/>
</dbReference>
<gene>
    <name evidence="11" type="ORF">Vretifemale_4784</name>
</gene>
<feature type="transmembrane region" description="Helical" evidence="9">
    <location>
        <begin position="66"/>
        <end position="89"/>
    </location>
</feature>
<evidence type="ECO:0000313" key="11">
    <source>
        <dbReference type="EMBL" id="GIL75016.1"/>
    </source>
</evidence>
<feature type="compositionally biased region" description="Polar residues" evidence="8">
    <location>
        <begin position="1145"/>
        <end position="1156"/>
    </location>
</feature>
<dbReference type="GO" id="GO:0004016">
    <property type="term" value="F:adenylate cyclase activity"/>
    <property type="evidence" value="ECO:0007669"/>
    <property type="project" value="TreeGrafter"/>
</dbReference>
<feature type="compositionally biased region" description="Basic and acidic residues" evidence="8">
    <location>
        <begin position="2217"/>
        <end position="2229"/>
    </location>
</feature>
<comment type="caution">
    <text evidence="11">The sequence shown here is derived from an EMBL/GenBank/DDBJ whole genome shotgun (WGS) entry which is preliminary data.</text>
</comment>
<feature type="transmembrane region" description="Helical" evidence="9">
    <location>
        <begin position="571"/>
        <end position="588"/>
    </location>
</feature>
<dbReference type="SUPFAM" id="SSF55073">
    <property type="entry name" value="Nucleotide cyclase"/>
    <property type="match status" value="1"/>
</dbReference>
<name>A0A8J4C3X3_9CHLO</name>
<feature type="transmembrane region" description="Helical" evidence="9">
    <location>
        <begin position="434"/>
        <end position="454"/>
    </location>
</feature>
<proteinExistence type="inferred from homology"/>
<dbReference type="EMBL" id="BNCP01000006">
    <property type="protein sequence ID" value="GIL75016.1"/>
    <property type="molecule type" value="Genomic_DNA"/>
</dbReference>
<protein>
    <recommendedName>
        <fullName evidence="10">Guanylate cyclase domain-containing protein</fullName>
    </recommendedName>
</protein>
<dbReference type="GO" id="GO:0035556">
    <property type="term" value="P:intracellular signal transduction"/>
    <property type="evidence" value="ECO:0007669"/>
    <property type="project" value="InterPro"/>
</dbReference>
<reference evidence="11" key="1">
    <citation type="journal article" date="2021" name="Proc. Natl. Acad. Sci. U.S.A.">
        <title>Three genomes in the algal genus Volvox reveal the fate of a haploid sex-determining region after a transition to homothallism.</title>
        <authorList>
            <person name="Yamamoto K."/>
            <person name="Hamaji T."/>
            <person name="Kawai-Toyooka H."/>
            <person name="Matsuzaki R."/>
            <person name="Takahashi F."/>
            <person name="Nishimura Y."/>
            <person name="Kawachi M."/>
            <person name="Noguchi H."/>
            <person name="Minakuchi Y."/>
            <person name="Umen J.G."/>
            <person name="Toyoda A."/>
            <person name="Nozaki H."/>
        </authorList>
    </citation>
    <scope>NUCLEOTIDE SEQUENCE</scope>
    <source>
        <strain evidence="11">NIES-3786</strain>
    </source>
</reference>
<feature type="region of interest" description="Disordered" evidence="8">
    <location>
        <begin position="761"/>
        <end position="786"/>
    </location>
</feature>
<dbReference type="GO" id="GO:0005886">
    <property type="term" value="C:plasma membrane"/>
    <property type="evidence" value="ECO:0007669"/>
    <property type="project" value="TreeGrafter"/>
</dbReference>
<feature type="transmembrane region" description="Helical" evidence="9">
    <location>
        <begin position="109"/>
        <end position="131"/>
    </location>
</feature>
<dbReference type="PANTHER" id="PTHR11920:SF335">
    <property type="entry name" value="GUANYLATE CYCLASE"/>
    <property type="match status" value="1"/>
</dbReference>
<keyword evidence="5 9" id="KW-0472">Membrane</keyword>
<organism evidence="11 12">
    <name type="scientific">Volvox reticuliferus</name>
    <dbReference type="NCBI Taxonomy" id="1737510"/>
    <lineage>
        <taxon>Eukaryota</taxon>
        <taxon>Viridiplantae</taxon>
        <taxon>Chlorophyta</taxon>
        <taxon>core chlorophytes</taxon>
        <taxon>Chlorophyceae</taxon>
        <taxon>CS clade</taxon>
        <taxon>Chlamydomonadales</taxon>
        <taxon>Volvocaceae</taxon>
        <taxon>Volvox</taxon>
    </lineage>
</organism>
<feature type="compositionally biased region" description="Low complexity" evidence="8">
    <location>
        <begin position="765"/>
        <end position="774"/>
    </location>
</feature>
<dbReference type="CDD" id="cd07302">
    <property type="entry name" value="CHD"/>
    <property type="match status" value="1"/>
</dbReference>
<dbReference type="GO" id="GO:0000166">
    <property type="term" value="F:nucleotide binding"/>
    <property type="evidence" value="ECO:0007669"/>
    <property type="project" value="UniProtKB-KW"/>
</dbReference>
<evidence type="ECO:0000256" key="6">
    <source>
        <dbReference type="ARBA" id="ARBA00023239"/>
    </source>
</evidence>
<dbReference type="PROSITE" id="PS00452">
    <property type="entry name" value="GUANYLATE_CYCLASE_1"/>
    <property type="match status" value="1"/>
</dbReference>
<feature type="region of interest" description="Disordered" evidence="8">
    <location>
        <begin position="275"/>
        <end position="308"/>
    </location>
</feature>
<dbReference type="InterPro" id="IPR029787">
    <property type="entry name" value="Nucleotide_cyclase"/>
</dbReference>
<evidence type="ECO:0000256" key="5">
    <source>
        <dbReference type="ARBA" id="ARBA00023136"/>
    </source>
</evidence>
<dbReference type="GO" id="GO:0001653">
    <property type="term" value="F:peptide receptor activity"/>
    <property type="evidence" value="ECO:0007669"/>
    <property type="project" value="TreeGrafter"/>
</dbReference>
<dbReference type="Gene3D" id="3.30.70.1230">
    <property type="entry name" value="Nucleotide cyclase"/>
    <property type="match status" value="1"/>
</dbReference>
<comment type="subcellular location">
    <subcellularLocation>
        <location evidence="1">Membrane</location>
    </subcellularLocation>
</comment>